<dbReference type="Proteomes" id="UP000735302">
    <property type="component" value="Unassembled WGS sequence"/>
</dbReference>
<keyword evidence="3" id="KW-1185">Reference proteome</keyword>
<feature type="region of interest" description="Disordered" evidence="1">
    <location>
        <begin position="9"/>
        <end position="32"/>
    </location>
</feature>
<name>A0AAV4DCI6_9GAST</name>
<sequence>MVWFFCTASTQQSDLRLSGPPPGQGGARGRARTHDNKILQVSKWICYPLCHQRPPVEEIKEKQSHFEKQKQEPDVSDTKVSLFIIAPVLH</sequence>
<protein>
    <submittedName>
        <fullName evidence="2">Uncharacterized protein</fullName>
    </submittedName>
</protein>
<proteinExistence type="predicted"/>
<dbReference type="EMBL" id="BLXT01007723">
    <property type="protein sequence ID" value="GFO41781.1"/>
    <property type="molecule type" value="Genomic_DNA"/>
</dbReference>
<evidence type="ECO:0000313" key="2">
    <source>
        <dbReference type="EMBL" id="GFO41781.1"/>
    </source>
</evidence>
<accession>A0AAV4DCI6</accession>
<comment type="caution">
    <text evidence="2">The sequence shown here is derived from an EMBL/GenBank/DDBJ whole genome shotgun (WGS) entry which is preliminary data.</text>
</comment>
<organism evidence="2 3">
    <name type="scientific">Plakobranchus ocellatus</name>
    <dbReference type="NCBI Taxonomy" id="259542"/>
    <lineage>
        <taxon>Eukaryota</taxon>
        <taxon>Metazoa</taxon>
        <taxon>Spiralia</taxon>
        <taxon>Lophotrochozoa</taxon>
        <taxon>Mollusca</taxon>
        <taxon>Gastropoda</taxon>
        <taxon>Heterobranchia</taxon>
        <taxon>Euthyneura</taxon>
        <taxon>Panpulmonata</taxon>
        <taxon>Sacoglossa</taxon>
        <taxon>Placobranchoidea</taxon>
        <taxon>Plakobranchidae</taxon>
        <taxon>Plakobranchus</taxon>
    </lineage>
</organism>
<gene>
    <name evidence="2" type="ORF">PoB_006828600</name>
</gene>
<evidence type="ECO:0000313" key="3">
    <source>
        <dbReference type="Proteomes" id="UP000735302"/>
    </source>
</evidence>
<dbReference type="AlphaFoldDB" id="A0AAV4DCI6"/>
<reference evidence="2 3" key="1">
    <citation type="journal article" date="2021" name="Elife">
        <title>Chloroplast acquisition without the gene transfer in kleptoplastic sea slugs, Plakobranchus ocellatus.</title>
        <authorList>
            <person name="Maeda T."/>
            <person name="Takahashi S."/>
            <person name="Yoshida T."/>
            <person name="Shimamura S."/>
            <person name="Takaki Y."/>
            <person name="Nagai Y."/>
            <person name="Toyoda A."/>
            <person name="Suzuki Y."/>
            <person name="Arimoto A."/>
            <person name="Ishii H."/>
            <person name="Satoh N."/>
            <person name="Nishiyama T."/>
            <person name="Hasebe M."/>
            <person name="Maruyama T."/>
            <person name="Minagawa J."/>
            <person name="Obokata J."/>
            <person name="Shigenobu S."/>
        </authorList>
    </citation>
    <scope>NUCLEOTIDE SEQUENCE [LARGE SCALE GENOMIC DNA]</scope>
</reference>
<evidence type="ECO:0000256" key="1">
    <source>
        <dbReference type="SAM" id="MobiDB-lite"/>
    </source>
</evidence>